<reference evidence="2" key="1">
    <citation type="submission" date="2023-03" db="EMBL/GenBank/DDBJ databases">
        <title>Massive genome expansion in bonnet fungi (Mycena s.s.) driven by repeated elements and novel gene families across ecological guilds.</title>
        <authorList>
            <consortium name="Lawrence Berkeley National Laboratory"/>
            <person name="Harder C.B."/>
            <person name="Miyauchi S."/>
            <person name="Viragh M."/>
            <person name="Kuo A."/>
            <person name="Thoen E."/>
            <person name="Andreopoulos B."/>
            <person name="Lu D."/>
            <person name="Skrede I."/>
            <person name="Drula E."/>
            <person name="Henrissat B."/>
            <person name="Morin E."/>
            <person name="Kohler A."/>
            <person name="Barry K."/>
            <person name="LaButti K."/>
            <person name="Morin E."/>
            <person name="Salamov A."/>
            <person name="Lipzen A."/>
            <person name="Mereny Z."/>
            <person name="Hegedus B."/>
            <person name="Baldrian P."/>
            <person name="Stursova M."/>
            <person name="Weitz H."/>
            <person name="Taylor A."/>
            <person name="Grigoriev I.V."/>
            <person name="Nagy L.G."/>
            <person name="Martin F."/>
            <person name="Kauserud H."/>
        </authorList>
    </citation>
    <scope>NUCLEOTIDE SEQUENCE</scope>
    <source>
        <strain evidence="2">9144</strain>
    </source>
</reference>
<keyword evidence="3" id="KW-1185">Reference proteome</keyword>
<comment type="caution">
    <text evidence="2">The sequence shown here is derived from an EMBL/GenBank/DDBJ whole genome shotgun (WGS) entry which is preliminary data.</text>
</comment>
<feature type="compositionally biased region" description="Low complexity" evidence="1">
    <location>
        <begin position="420"/>
        <end position="462"/>
    </location>
</feature>
<feature type="region of interest" description="Disordered" evidence="1">
    <location>
        <begin position="415"/>
        <end position="462"/>
    </location>
</feature>
<proteinExistence type="predicted"/>
<gene>
    <name evidence="2" type="ORF">GGX14DRAFT_603962</name>
</gene>
<feature type="region of interest" description="Disordered" evidence="1">
    <location>
        <begin position="479"/>
        <end position="531"/>
    </location>
</feature>
<protein>
    <submittedName>
        <fullName evidence="2">Uncharacterized protein</fullName>
    </submittedName>
</protein>
<feature type="region of interest" description="Disordered" evidence="1">
    <location>
        <begin position="372"/>
        <end position="393"/>
    </location>
</feature>
<organism evidence="2 3">
    <name type="scientific">Mycena pura</name>
    <dbReference type="NCBI Taxonomy" id="153505"/>
    <lineage>
        <taxon>Eukaryota</taxon>
        <taxon>Fungi</taxon>
        <taxon>Dikarya</taxon>
        <taxon>Basidiomycota</taxon>
        <taxon>Agaricomycotina</taxon>
        <taxon>Agaricomycetes</taxon>
        <taxon>Agaricomycetidae</taxon>
        <taxon>Agaricales</taxon>
        <taxon>Marasmiineae</taxon>
        <taxon>Mycenaceae</taxon>
        <taxon>Mycena</taxon>
    </lineage>
</organism>
<dbReference type="AlphaFoldDB" id="A0AAD6Y1T6"/>
<dbReference type="Proteomes" id="UP001219525">
    <property type="component" value="Unassembled WGS sequence"/>
</dbReference>
<evidence type="ECO:0000313" key="2">
    <source>
        <dbReference type="EMBL" id="KAJ7190543.1"/>
    </source>
</evidence>
<accession>A0AAD6Y1T6</accession>
<name>A0AAD6Y1T6_9AGAR</name>
<feature type="compositionally biased region" description="Basic and acidic residues" evidence="1">
    <location>
        <begin position="479"/>
        <end position="492"/>
    </location>
</feature>
<feature type="region of interest" description="Disordered" evidence="1">
    <location>
        <begin position="209"/>
        <end position="232"/>
    </location>
</feature>
<evidence type="ECO:0000313" key="3">
    <source>
        <dbReference type="Proteomes" id="UP001219525"/>
    </source>
</evidence>
<feature type="compositionally biased region" description="Acidic residues" evidence="1">
    <location>
        <begin position="213"/>
        <end position="226"/>
    </location>
</feature>
<sequence length="568" mass="63011">MTVAEVAAYIARQQGIPDAQQRYIHSFRSSEGKRIFIGAHPPLLSRIHHLRTLDFDTSFKPVQGKLQIFEINGFLASHARGEYLAVPSSDSIRVKCLTVITVLHVWMDVHDRVTFEIVWSDVFGLILSLTGHPLRFKELHTGGKLLGINSDMEAAPLLAFADAIWKTMSNARRVQIGDPEFVLLYVLVVCKVHYNRGINDGLKHLPSGAGSESDLDASASEDDSEDAPNRTQTLTRRRLRGLRHFHSQQQIDGLEADILASGDHVLIEWWKQKKMHHWLLPGLIAFLYRINPDDWHLIPASTNIGEGQHRWNNIHTGTAMGIIESMQKYEQLDIEVEADLEQAAITGDLRNMQNNPVDRYAKRNSRNLATVEGAQRKCTKDQNSKTSGPEKATATETVQLLKAELDVAKSKLAQAKAEVNSNSSGRVRPPRPGRSSVSAQVQPAPAPLAPTALATPPTPPLSTSAVLAAAPVSAPVMAERDDAGDVPADTRRSARKRVRAGSSVASALPSTKRTKPPVDPLAGWLMKDPDTGEQLTGEAWVKRYPEEFAKRYPRDHRHYLEYIQFNNS</sequence>
<dbReference type="EMBL" id="JARJCW010000147">
    <property type="protein sequence ID" value="KAJ7190543.1"/>
    <property type="molecule type" value="Genomic_DNA"/>
</dbReference>
<feature type="compositionally biased region" description="Basic and acidic residues" evidence="1">
    <location>
        <begin position="374"/>
        <end position="383"/>
    </location>
</feature>
<evidence type="ECO:0000256" key="1">
    <source>
        <dbReference type="SAM" id="MobiDB-lite"/>
    </source>
</evidence>